<dbReference type="SUPFAM" id="SSF56801">
    <property type="entry name" value="Acetyl-CoA synthetase-like"/>
    <property type="match status" value="1"/>
</dbReference>
<evidence type="ECO:0000313" key="2">
    <source>
        <dbReference type="EMBL" id="NKE70080.1"/>
    </source>
</evidence>
<sequence>MRDKIVALIRARKEAVPEKDFNEIALLLFRYQFDRNPRYRQFCLSMDKDPAAVQFWEEIPPLPVMAFKLTEISCRPMEKAARVFRSSGTTGREKSRHALFDLDLAREAILAHFGPHLVPEGKRIRMAILTPSPEEAPDASFSHMMGVVRDAFGADESRYYIEKSRLDTERLAADLSNLREPVALLGTSFSFVHFLDFLQARAAPLSLPEGSRLMDTGGFKGKSREIPREELYRLYEKYLGLPPENCVNEYGMAELTSQFYDAVAGRKNPRVYLAPPQVRSRLLDPETLQPVRKGGAGLLAHYDLANIDSVMAILTEDLGREAEGGFVLLGRVSGAAPKGCSITLDELLQVEARKK</sequence>
<dbReference type="InterPro" id="IPR042099">
    <property type="entry name" value="ANL_N_sf"/>
</dbReference>
<dbReference type="GO" id="GO:0047474">
    <property type="term" value="F:long-chain fatty acid--protein ligase activity"/>
    <property type="evidence" value="ECO:0007669"/>
    <property type="project" value="InterPro"/>
</dbReference>
<reference evidence="2 3" key="1">
    <citation type="journal article" date="2020" name="Nature">
        <title>Bacterial chemolithoautotrophy via manganese oxidation.</title>
        <authorList>
            <person name="Yu H."/>
            <person name="Leadbetter J.R."/>
        </authorList>
    </citation>
    <scope>NUCLEOTIDE SEQUENCE [LARGE SCALE GENOMIC DNA]</scope>
    <source>
        <strain evidence="2 3">Mn-1</strain>
    </source>
</reference>
<evidence type="ECO:0000313" key="3">
    <source>
        <dbReference type="Proteomes" id="UP000534783"/>
    </source>
</evidence>
<evidence type="ECO:0000259" key="1">
    <source>
        <dbReference type="Pfam" id="PF04443"/>
    </source>
</evidence>
<accession>A0A7X6DMX2</accession>
<dbReference type="RefSeq" id="WP_168058346.1">
    <property type="nucleotide sequence ID" value="NZ_VTOW01000001.1"/>
</dbReference>
<dbReference type="Proteomes" id="UP000534783">
    <property type="component" value="Unassembled WGS sequence"/>
</dbReference>
<comment type="caution">
    <text evidence="2">The sequence shown here is derived from an EMBL/GenBank/DDBJ whole genome shotgun (WGS) entry which is preliminary data.</text>
</comment>
<dbReference type="GO" id="GO:0008218">
    <property type="term" value="P:bioluminescence"/>
    <property type="evidence" value="ECO:0007669"/>
    <property type="project" value="InterPro"/>
</dbReference>
<protein>
    <submittedName>
        <fullName evidence="2">Long-chain fatty acid--CoA ligase</fullName>
    </submittedName>
</protein>
<dbReference type="EMBL" id="VTOW01000001">
    <property type="protein sequence ID" value="NKE70080.1"/>
    <property type="molecule type" value="Genomic_DNA"/>
</dbReference>
<name>A0A7X6DMX2_9BACT</name>
<proteinExistence type="predicted"/>
<dbReference type="Gene3D" id="3.40.50.12780">
    <property type="entry name" value="N-terminal domain of ligase-like"/>
    <property type="match status" value="1"/>
</dbReference>
<dbReference type="InterPro" id="IPR007534">
    <property type="entry name" value="LuxE"/>
</dbReference>
<keyword evidence="2" id="KW-0436">Ligase</keyword>
<organism evidence="2 3">
    <name type="scientific">Candidatus Manganitrophus noduliformans</name>
    <dbReference type="NCBI Taxonomy" id="2606439"/>
    <lineage>
        <taxon>Bacteria</taxon>
        <taxon>Pseudomonadati</taxon>
        <taxon>Nitrospirota</taxon>
        <taxon>Nitrospiria</taxon>
        <taxon>Candidatus Troglogloeales</taxon>
        <taxon>Candidatus Manganitrophaceae</taxon>
        <taxon>Candidatus Manganitrophus</taxon>
    </lineage>
</organism>
<gene>
    <name evidence="2" type="ORF">MNODULE_04890</name>
</gene>
<feature type="domain" description="Acyl-protein synthetase LuxE" evidence="1">
    <location>
        <begin position="18"/>
        <end position="347"/>
    </location>
</feature>
<dbReference type="Pfam" id="PF04443">
    <property type="entry name" value="LuxE"/>
    <property type="match status" value="1"/>
</dbReference>
<dbReference type="AlphaFoldDB" id="A0A7X6DMX2"/>
<keyword evidence="3" id="KW-1185">Reference proteome</keyword>